<gene>
    <name evidence="1" type="ORF">EC973_002088</name>
</gene>
<accession>A0A8H7BP42</accession>
<organism evidence="1 2">
    <name type="scientific">Apophysomyces ossiformis</name>
    <dbReference type="NCBI Taxonomy" id="679940"/>
    <lineage>
        <taxon>Eukaryota</taxon>
        <taxon>Fungi</taxon>
        <taxon>Fungi incertae sedis</taxon>
        <taxon>Mucoromycota</taxon>
        <taxon>Mucoromycotina</taxon>
        <taxon>Mucoromycetes</taxon>
        <taxon>Mucorales</taxon>
        <taxon>Mucorineae</taxon>
        <taxon>Mucoraceae</taxon>
        <taxon>Apophysomyces</taxon>
    </lineage>
</organism>
<reference evidence="1" key="1">
    <citation type="submission" date="2020-01" db="EMBL/GenBank/DDBJ databases">
        <title>Genome Sequencing of Three Apophysomyces-Like Fungal Strains Confirms a Novel Fungal Genus in the Mucoromycota with divergent Burkholderia-like Endosymbiotic Bacteria.</title>
        <authorList>
            <person name="Stajich J.E."/>
            <person name="Macias A.M."/>
            <person name="Carter-House D."/>
            <person name="Lovett B."/>
            <person name="Kasson L.R."/>
            <person name="Berry K."/>
            <person name="Grigoriev I."/>
            <person name="Chang Y."/>
            <person name="Spatafora J."/>
            <person name="Kasson M.T."/>
        </authorList>
    </citation>
    <scope>NUCLEOTIDE SEQUENCE</scope>
    <source>
        <strain evidence="1">NRRL A-21654</strain>
    </source>
</reference>
<dbReference type="AlphaFoldDB" id="A0A8H7BP42"/>
<sequence>MDTQFAGSTTEQDNNNYVDSDLVVLNGFGFCARHGLEYCEKCPTDNRMTNNMHVDDLLHEKLTEEELEAKWAGDDRAPFSVTGQWTRLSNGKPGCTAHKEVACPECFNWGDKILTDILGGKRMRRTARKARKGSKSQTSE</sequence>
<dbReference type="EMBL" id="JABAYA010000155">
    <property type="protein sequence ID" value="KAF7723340.1"/>
    <property type="molecule type" value="Genomic_DNA"/>
</dbReference>
<keyword evidence="2" id="KW-1185">Reference proteome</keyword>
<dbReference type="OrthoDB" id="341421at2759"/>
<evidence type="ECO:0000313" key="2">
    <source>
        <dbReference type="Proteomes" id="UP000605846"/>
    </source>
</evidence>
<name>A0A8H7BP42_9FUNG</name>
<protein>
    <submittedName>
        <fullName evidence="1">Uncharacterized protein</fullName>
    </submittedName>
</protein>
<proteinExistence type="predicted"/>
<comment type="caution">
    <text evidence="1">The sequence shown here is derived from an EMBL/GenBank/DDBJ whole genome shotgun (WGS) entry which is preliminary data.</text>
</comment>
<evidence type="ECO:0000313" key="1">
    <source>
        <dbReference type="EMBL" id="KAF7723340.1"/>
    </source>
</evidence>
<dbReference type="Proteomes" id="UP000605846">
    <property type="component" value="Unassembled WGS sequence"/>
</dbReference>